<sequence>MFEELIHKTLDGLKKRLVDRKLMIQGEMGRVEEVGFSFNEPATEEEIQDFSRRAGFRLPDDYWAFLRHCDGATLFQPWYGGQMELCRLSEVESKLGIVDFS</sequence>
<proteinExistence type="predicted"/>
<dbReference type="InterPro" id="IPR037883">
    <property type="entry name" value="Knr4/Smi1-like_sf"/>
</dbReference>
<evidence type="ECO:0000313" key="3">
    <source>
        <dbReference type="Proteomes" id="UP000198661"/>
    </source>
</evidence>
<accession>A0A1I2P7R2</accession>
<gene>
    <name evidence="2" type="ORF">SAMN04488025_11652</name>
</gene>
<keyword evidence="3" id="KW-1185">Reference proteome</keyword>
<evidence type="ECO:0000313" key="2">
    <source>
        <dbReference type="EMBL" id="SFG12192.1"/>
    </source>
</evidence>
<evidence type="ECO:0000259" key="1">
    <source>
        <dbReference type="Pfam" id="PF09346"/>
    </source>
</evidence>
<dbReference type="SUPFAM" id="SSF160631">
    <property type="entry name" value="SMI1/KNR4-like"/>
    <property type="match status" value="1"/>
</dbReference>
<feature type="domain" description="Knr4/Smi1-like" evidence="1">
    <location>
        <begin position="41"/>
        <end position="92"/>
    </location>
</feature>
<dbReference type="InterPro" id="IPR018958">
    <property type="entry name" value="Knr4/Smi1-like_dom"/>
</dbReference>
<reference evidence="3" key="1">
    <citation type="submission" date="2016-10" db="EMBL/GenBank/DDBJ databases">
        <authorList>
            <person name="Varghese N."/>
            <person name="Submissions S."/>
        </authorList>
    </citation>
    <scope>NUCLEOTIDE SEQUENCE [LARGE SCALE GENOMIC DNA]</scope>
    <source>
        <strain evidence="3">DSM 44945</strain>
    </source>
</reference>
<dbReference type="EMBL" id="FOOK01000016">
    <property type="protein sequence ID" value="SFG12192.1"/>
    <property type="molecule type" value="Genomic_DNA"/>
</dbReference>
<dbReference type="Pfam" id="PF09346">
    <property type="entry name" value="SMI1_KNR4"/>
    <property type="match status" value="1"/>
</dbReference>
<dbReference type="AlphaFoldDB" id="A0A1I2P7R2"/>
<protein>
    <submittedName>
        <fullName evidence="2">SMI1 / KNR4 family (SUKH-1)</fullName>
    </submittedName>
</protein>
<dbReference type="RefSeq" id="WP_143085312.1">
    <property type="nucleotide sequence ID" value="NZ_FOOK01000016.1"/>
</dbReference>
<dbReference type="Gene3D" id="3.40.1580.10">
    <property type="entry name" value="SMI1/KNR4-like"/>
    <property type="match status" value="1"/>
</dbReference>
<organism evidence="2 3">
    <name type="scientific">Planifilum fulgidum</name>
    <dbReference type="NCBI Taxonomy" id="201973"/>
    <lineage>
        <taxon>Bacteria</taxon>
        <taxon>Bacillati</taxon>
        <taxon>Bacillota</taxon>
        <taxon>Bacilli</taxon>
        <taxon>Bacillales</taxon>
        <taxon>Thermoactinomycetaceae</taxon>
        <taxon>Planifilum</taxon>
    </lineage>
</organism>
<name>A0A1I2P7R2_9BACL</name>
<dbReference type="OrthoDB" id="2355620at2"/>
<dbReference type="STRING" id="201973.SAMN04488025_11652"/>
<dbReference type="Proteomes" id="UP000198661">
    <property type="component" value="Unassembled WGS sequence"/>
</dbReference>